<dbReference type="EMBL" id="BSDR01000001">
    <property type="protein sequence ID" value="GLI35031.1"/>
    <property type="molecule type" value="Genomic_DNA"/>
</dbReference>
<dbReference type="GO" id="GO:0015949">
    <property type="term" value="P:nucleobase-containing small molecule interconversion"/>
    <property type="evidence" value="ECO:0007669"/>
    <property type="project" value="UniProtKB-ARBA"/>
</dbReference>
<dbReference type="Gene3D" id="1.10.3210.10">
    <property type="entry name" value="Hypothetical protein af1432"/>
    <property type="match status" value="1"/>
</dbReference>
<feature type="domain" description="ACT" evidence="2">
    <location>
        <begin position="642"/>
        <end position="716"/>
    </location>
</feature>
<dbReference type="PROSITE" id="PS51831">
    <property type="entry name" value="HD"/>
    <property type="match status" value="1"/>
</dbReference>
<dbReference type="InterPro" id="IPR043519">
    <property type="entry name" value="NT_sf"/>
</dbReference>
<dbReference type="FunFam" id="1.10.3210.10:FF:000001">
    <property type="entry name" value="GTP pyrophosphokinase RelA"/>
    <property type="match status" value="1"/>
</dbReference>
<dbReference type="SUPFAM" id="SSF81271">
    <property type="entry name" value="TGS-like"/>
    <property type="match status" value="1"/>
</dbReference>
<dbReference type="InterPro" id="IPR012676">
    <property type="entry name" value="TGS-like"/>
</dbReference>
<dbReference type="Pfam" id="PF13328">
    <property type="entry name" value="HD_4"/>
    <property type="match status" value="1"/>
</dbReference>
<evidence type="ECO:0000256" key="1">
    <source>
        <dbReference type="RuleBase" id="RU003847"/>
    </source>
</evidence>
<comment type="function">
    <text evidence="1">In eubacteria ppGpp (guanosine 3'-diphosphate 5'-diphosphate) is a mediator of the stringent response that coordinates a variety of cellular activities in response to changes in nutritional abundance.</text>
</comment>
<dbReference type="Pfam" id="PF13291">
    <property type="entry name" value="ACT_4"/>
    <property type="match status" value="1"/>
</dbReference>
<reference evidence="5" key="1">
    <citation type="submission" date="2022-12" db="EMBL/GenBank/DDBJ databases">
        <title>Reference genome sequencing for broad-spectrum identification of bacterial and archaeal isolates by mass spectrometry.</title>
        <authorList>
            <person name="Sekiguchi Y."/>
            <person name="Tourlousse D.M."/>
        </authorList>
    </citation>
    <scope>NUCLEOTIDE SEQUENCE</scope>
    <source>
        <strain evidence="5">ASRB1</strain>
    </source>
</reference>
<dbReference type="GO" id="GO:0015969">
    <property type="term" value="P:guanosine tetraphosphate metabolic process"/>
    <property type="evidence" value="ECO:0007669"/>
    <property type="project" value="InterPro"/>
</dbReference>
<evidence type="ECO:0000313" key="6">
    <source>
        <dbReference type="Proteomes" id="UP001144372"/>
    </source>
</evidence>
<evidence type="ECO:0000259" key="3">
    <source>
        <dbReference type="PROSITE" id="PS51831"/>
    </source>
</evidence>
<dbReference type="GO" id="GO:0005886">
    <property type="term" value="C:plasma membrane"/>
    <property type="evidence" value="ECO:0007669"/>
    <property type="project" value="TreeGrafter"/>
</dbReference>
<accession>A0A9W6FUC2</accession>
<organism evidence="5 6">
    <name type="scientific">Desulforhabdus amnigena</name>
    <dbReference type="NCBI Taxonomy" id="40218"/>
    <lineage>
        <taxon>Bacteria</taxon>
        <taxon>Pseudomonadati</taxon>
        <taxon>Thermodesulfobacteriota</taxon>
        <taxon>Syntrophobacteria</taxon>
        <taxon>Syntrophobacterales</taxon>
        <taxon>Syntrophobacteraceae</taxon>
        <taxon>Desulforhabdus</taxon>
    </lineage>
</organism>
<dbReference type="SUPFAM" id="SSF55021">
    <property type="entry name" value="ACT-like"/>
    <property type="match status" value="1"/>
</dbReference>
<protein>
    <submittedName>
        <fullName evidence="5">GTP pyrophosphokinase</fullName>
    </submittedName>
</protein>
<dbReference type="RefSeq" id="WP_281794551.1">
    <property type="nucleotide sequence ID" value="NZ_BSDR01000001.1"/>
</dbReference>
<dbReference type="InterPro" id="IPR004095">
    <property type="entry name" value="TGS"/>
</dbReference>
<dbReference type="PANTHER" id="PTHR21262">
    <property type="entry name" value="GUANOSINE-3',5'-BIS DIPHOSPHATE 3'-PYROPHOSPHOHYDROLASE"/>
    <property type="match status" value="1"/>
</dbReference>
<comment type="caution">
    <text evidence="5">The sequence shown here is derived from an EMBL/GenBank/DDBJ whole genome shotgun (WGS) entry which is preliminary data.</text>
</comment>
<dbReference type="FunFam" id="3.10.20.30:FF:000002">
    <property type="entry name" value="GTP pyrophosphokinase (RelA/SpoT)"/>
    <property type="match status" value="1"/>
</dbReference>
<feature type="domain" description="TGS" evidence="4">
    <location>
        <begin position="388"/>
        <end position="449"/>
    </location>
</feature>
<evidence type="ECO:0000313" key="5">
    <source>
        <dbReference type="EMBL" id="GLI35031.1"/>
    </source>
</evidence>
<evidence type="ECO:0000259" key="2">
    <source>
        <dbReference type="PROSITE" id="PS51671"/>
    </source>
</evidence>
<proteinExistence type="inferred from homology"/>
<dbReference type="InterPro" id="IPR045865">
    <property type="entry name" value="ACT-like_dom_sf"/>
</dbReference>
<dbReference type="InterPro" id="IPR012675">
    <property type="entry name" value="Beta-grasp_dom_sf"/>
</dbReference>
<dbReference type="PROSITE" id="PS51671">
    <property type="entry name" value="ACT"/>
    <property type="match status" value="1"/>
</dbReference>
<dbReference type="InterPro" id="IPR033655">
    <property type="entry name" value="TGS_RelA/SpoT"/>
</dbReference>
<dbReference type="SUPFAM" id="SSF81301">
    <property type="entry name" value="Nucleotidyltransferase"/>
    <property type="match status" value="1"/>
</dbReference>
<dbReference type="GO" id="GO:0008728">
    <property type="term" value="F:GTP diphosphokinase activity"/>
    <property type="evidence" value="ECO:0007669"/>
    <property type="project" value="TreeGrafter"/>
</dbReference>
<dbReference type="InterPro" id="IPR002912">
    <property type="entry name" value="ACT_dom"/>
</dbReference>
<evidence type="ECO:0000259" key="4">
    <source>
        <dbReference type="PROSITE" id="PS51880"/>
    </source>
</evidence>
<dbReference type="Gene3D" id="3.10.20.30">
    <property type="match status" value="1"/>
</dbReference>
<dbReference type="SMART" id="SM00954">
    <property type="entry name" value="RelA_SpoT"/>
    <property type="match status" value="1"/>
</dbReference>
<dbReference type="NCBIfam" id="TIGR00691">
    <property type="entry name" value="spoT_relA"/>
    <property type="match status" value="1"/>
</dbReference>
<sequence length="716" mass="82201">MRFFEIVDRVLEYYPKADILLLEKAYVFAARVYHGRARLAGEPYLDHPLAVAGILAQMRLDEESIVSGLLHDAFEEGLIGLDEITEDFGAGVARIVEGVAKVTRLDFSSRKEQQAEYMRKMILALSPDVRVVLVKLADRLHDMRSFLHRCSKAQQNLARETLDIYSPLAARLGIDWIKLELENLAFKCLEPEEYREIFQGLAKTEEDRKRYIEEVKGILTAELEAHDLKGRVSGRSKHLYSIYLKMKRQNLDLQRVHDLIAFRIILDSVKSCYEALGLVHTLWEPVAGRFKDYIVKPKSNMYQSLHTTVIGPYGEKMEVQIRTEEMDRVANEGIAAHWMYKQRGNSEEKVAEHETQRFSWLRELLEWNQDWRDPRTLFLEEKAELYPDEVYVFTPRREVKSFPRGATPVDFAYDVHSEVGHRCVGARVNGKIVPLRYELQNGDTVEVLTAPNHHPSKDWLKFVKTSKALHRIRHWIKAEERERSVALGREICEREFRKKGLNFNNYINSPELLEVAKAFSLKSVNDLLASVGYHKISPIQMIGRLPSVLQEQEAEKEEAITFEKRKPAAHDDGIKVRGVDKVMIRMARCCNPLPGEPIVGYITRGRGITVHRASCKNLVRGDLERKIDVQWDSGGGKVYPVDIKVVYSGDKGMLATLNGILGSLDVKVLDLHIDSQGSDSNVCRFRIEVKDTQHLQRVLSVLRGEKGVYRVQRSME</sequence>
<dbReference type="GO" id="GO:0042594">
    <property type="term" value="P:response to starvation"/>
    <property type="evidence" value="ECO:0007669"/>
    <property type="project" value="TreeGrafter"/>
</dbReference>
<keyword evidence="6" id="KW-1185">Reference proteome</keyword>
<dbReference type="FunFam" id="3.30.460.10:FF:000001">
    <property type="entry name" value="GTP pyrophosphokinase RelA"/>
    <property type="match status" value="1"/>
</dbReference>
<dbReference type="Gene3D" id="3.30.460.10">
    <property type="entry name" value="Beta Polymerase, domain 2"/>
    <property type="match status" value="1"/>
</dbReference>
<dbReference type="PROSITE" id="PS51880">
    <property type="entry name" value="TGS"/>
    <property type="match status" value="1"/>
</dbReference>
<gene>
    <name evidence="5" type="primary">relA</name>
    <name evidence="5" type="ORF">DAMNIGENAA_24640</name>
</gene>
<dbReference type="CDD" id="cd05399">
    <property type="entry name" value="NT_Rel-Spo_like"/>
    <property type="match status" value="1"/>
</dbReference>
<dbReference type="Pfam" id="PF19296">
    <property type="entry name" value="RelA_AH_RIS"/>
    <property type="match status" value="1"/>
</dbReference>
<dbReference type="Gene3D" id="3.30.70.260">
    <property type="match status" value="1"/>
</dbReference>
<dbReference type="InterPro" id="IPR007685">
    <property type="entry name" value="RelA_SpoT"/>
</dbReference>
<dbReference type="Proteomes" id="UP001144372">
    <property type="component" value="Unassembled WGS sequence"/>
</dbReference>
<dbReference type="CDD" id="cd04876">
    <property type="entry name" value="ACT_RelA-SpoT"/>
    <property type="match status" value="1"/>
</dbReference>
<name>A0A9W6FUC2_9BACT</name>
<dbReference type="Pfam" id="PF04607">
    <property type="entry name" value="RelA_SpoT"/>
    <property type="match status" value="1"/>
</dbReference>
<dbReference type="GO" id="GO:0008893">
    <property type="term" value="F:guanosine-3',5'-bis(diphosphate) 3'-diphosphatase activity"/>
    <property type="evidence" value="ECO:0007669"/>
    <property type="project" value="TreeGrafter"/>
</dbReference>
<feature type="domain" description="HD" evidence="3">
    <location>
        <begin position="44"/>
        <end position="143"/>
    </location>
</feature>
<dbReference type="PANTHER" id="PTHR21262:SF36">
    <property type="entry name" value="BIFUNCTIONAL (P)PPGPP SYNTHASE_HYDROLASE SPOT"/>
    <property type="match status" value="1"/>
</dbReference>
<dbReference type="InterPro" id="IPR003607">
    <property type="entry name" value="HD/PDEase_dom"/>
</dbReference>
<dbReference type="SMART" id="SM00471">
    <property type="entry name" value="HDc"/>
    <property type="match status" value="1"/>
</dbReference>
<dbReference type="SUPFAM" id="SSF109604">
    <property type="entry name" value="HD-domain/PDEase-like"/>
    <property type="match status" value="1"/>
</dbReference>
<dbReference type="Pfam" id="PF02824">
    <property type="entry name" value="TGS"/>
    <property type="match status" value="1"/>
</dbReference>
<dbReference type="AlphaFoldDB" id="A0A9W6FUC2"/>
<dbReference type="InterPro" id="IPR006674">
    <property type="entry name" value="HD_domain"/>
</dbReference>
<dbReference type="InterPro" id="IPR045600">
    <property type="entry name" value="RelA/SpoT_AH_RIS"/>
</dbReference>
<dbReference type="CDD" id="cd01668">
    <property type="entry name" value="TGS_RSH"/>
    <property type="match status" value="1"/>
</dbReference>
<comment type="similarity">
    <text evidence="1">Belongs to the relA/spoT family.</text>
</comment>
<dbReference type="InterPro" id="IPR004811">
    <property type="entry name" value="RelA/Spo_fam"/>
</dbReference>